<dbReference type="Pfam" id="PF04882">
    <property type="entry name" value="Peroxin-3"/>
    <property type="match status" value="2"/>
</dbReference>
<feature type="compositionally biased region" description="Low complexity" evidence="1">
    <location>
        <begin position="281"/>
        <end position="290"/>
    </location>
</feature>
<organism evidence="3 4">
    <name type="scientific">Tilletia indica</name>
    <dbReference type="NCBI Taxonomy" id="43049"/>
    <lineage>
        <taxon>Eukaryota</taxon>
        <taxon>Fungi</taxon>
        <taxon>Dikarya</taxon>
        <taxon>Basidiomycota</taxon>
        <taxon>Ustilaginomycotina</taxon>
        <taxon>Exobasidiomycetes</taxon>
        <taxon>Tilletiales</taxon>
        <taxon>Tilletiaceae</taxon>
        <taxon>Tilletia</taxon>
    </lineage>
</organism>
<feature type="compositionally biased region" description="Low complexity" evidence="1">
    <location>
        <begin position="233"/>
        <end position="250"/>
    </location>
</feature>
<dbReference type="GO" id="GO:0030674">
    <property type="term" value="F:protein-macromolecule adaptor activity"/>
    <property type="evidence" value="ECO:0007669"/>
    <property type="project" value="TreeGrafter"/>
</dbReference>
<dbReference type="GO" id="GO:0045046">
    <property type="term" value="P:protein import into peroxisome membrane"/>
    <property type="evidence" value="ECO:0007669"/>
    <property type="project" value="TreeGrafter"/>
</dbReference>
<keyword evidence="2" id="KW-0472">Membrane</keyword>
<dbReference type="Proteomes" id="UP000077521">
    <property type="component" value="Unassembled WGS sequence"/>
</dbReference>
<evidence type="ECO:0000313" key="4">
    <source>
        <dbReference type="Proteomes" id="UP000077521"/>
    </source>
</evidence>
<evidence type="ECO:0000256" key="1">
    <source>
        <dbReference type="SAM" id="MobiDB-lite"/>
    </source>
</evidence>
<dbReference type="InterPro" id="IPR006966">
    <property type="entry name" value="Peroxin-3"/>
</dbReference>
<evidence type="ECO:0000313" key="3">
    <source>
        <dbReference type="EMBL" id="KAE8240609.1"/>
    </source>
</evidence>
<dbReference type="PANTHER" id="PTHR28080">
    <property type="entry name" value="PEROXISOMAL BIOGENESIS FACTOR 3"/>
    <property type="match status" value="1"/>
</dbReference>
<feature type="compositionally biased region" description="Low complexity" evidence="1">
    <location>
        <begin position="154"/>
        <end position="174"/>
    </location>
</feature>
<keyword evidence="2" id="KW-0812">Transmembrane</keyword>
<feature type="compositionally biased region" description="Low complexity" evidence="1">
    <location>
        <begin position="314"/>
        <end position="341"/>
    </location>
</feature>
<feature type="compositionally biased region" description="Polar residues" evidence="1">
    <location>
        <begin position="175"/>
        <end position="186"/>
    </location>
</feature>
<dbReference type="AlphaFoldDB" id="A0A177T9B0"/>
<keyword evidence="2" id="KW-1133">Transmembrane helix</keyword>
<evidence type="ECO:0000256" key="2">
    <source>
        <dbReference type="SAM" id="Phobius"/>
    </source>
</evidence>
<name>A0A177T9B0_9BASI</name>
<comment type="caution">
    <text evidence="3">The sequence shown here is derived from an EMBL/GenBank/DDBJ whole genome shotgun (WGS) entry which is preliminary data.</text>
</comment>
<protein>
    <recommendedName>
        <fullName evidence="5">Peroxin-3</fullName>
    </recommendedName>
</protein>
<dbReference type="EMBL" id="LWDF02001037">
    <property type="protein sequence ID" value="KAE8240609.1"/>
    <property type="molecule type" value="Genomic_DNA"/>
</dbReference>
<keyword evidence="4" id="KW-1185">Reference proteome</keyword>
<dbReference type="OrthoDB" id="45930at2759"/>
<dbReference type="PANTHER" id="PTHR28080:SF1">
    <property type="entry name" value="PEROXISOMAL BIOGENESIS FACTOR 3"/>
    <property type="match status" value="1"/>
</dbReference>
<accession>A0A177T9B0</accession>
<proteinExistence type="predicted"/>
<dbReference type="GO" id="GO:0005778">
    <property type="term" value="C:peroxisomal membrane"/>
    <property type="evidence" value="ECO:0007669"/>
    <property type="project" value="InterPro"/>
</dbReference>
<evidence type="ECO:0008006" key="5">
    <source>
        <dbReference type="Google" id="ProtNLM"/>
    </source>
</evidence>
<sequence length="756" mass="81493">MLGGQRRQRLNLVSDAPVPGPGSNLIPNRRWILSRQSPLAKALPPALTGAPPPAQRSYLAFFARAVTVVIVGVGATYAATKYAFARIADIQRGISSQRRDTENLRKRFAQNQEDCTFTVLALLPTLDAALAKKYDVDAITRELSAKPAQPPAPQQSEPTPESAAQPATTYAEAASSSVRADTTAEVQNAEPTSESTAEPTPAPETAIEESAVLVNAPEPETLQDTAAEDKSAAESATEPASEAPAIEESALPVDAPEPDAEALQGISAEGKAEDKPEEQEAGTTAEQAVEPVSEATVEESVVLADASEPEPSQATTAEENAEPTAEPAAESASAPTIEESAVLVDAPEPEAPQVEAKEPEIPAPPAPSPEEILAQKRRKVELWNELKLVAFTRTLTTLYSIVLLSLQTHIQLNLVGRFNYLSSVTALAKSMSKDEDEWSPSGSGSSPAVPSFAQDEKSSEGSSDPNDLLRPVEQRYLTYSWWLLHRGALEIGTEVEAAVKHVLGTIPLKAELSLAELHRLVREVRRIVEWERVEGGGGDKDEGMMVLSAGQLSDVSTARTKKRRRHFLSAMFPATEEGEREILAQAGVPTDPESELDYLKPAPSTSASFRDAHFEAVAEREYDRLCAEARAQRAREDEQLSALVNESKDWIDSDDFERVLALTLERVFGIWEANLAEGAFGGSAILSGEGADEVERERLMVELSRPRKVRLAALLPAVNAQSQLAIRSVPNEYAEALADVKELRALSALIYSSWST</sequence>
<feature type="compositionally biased region" description="Low complexity" evidence="1">
    <location>
        <begin position="189"/>
        <end position="211"/>
    </location>
</feature>
<feature type="transmembrane region" description="Helical" evidence="2">
    <location>
        <begin position="58"/>
        <end position="79"/>
    </location>
</feature>
<reference evidence="3" key="2">
    <citation type="journal article" date="2019" name="IMA Fungus">
        <title>Genome sequencing and comparison of five Tilletia species to identify candidate genes for the detection of regulated species infecting wheat.</title>
        <authorList>
            <person name="Nguyen H.D.T."/>
            <person name="Sultana T."/>
            <person name="Kesanakurti P."/>
            <person name="Hambleton S."/>
        </authorList>
    </citation>
    <scope>NUCLEOTIDE SEQUENCE</scope>
    <source>
        <strain evidence="3">DAOMC 236416</strain>
    </source>
</reference>
<gene>
    <name evidence="3" type="ORF">A4X13_0g7698</name>
</gene>
<reference evidence="3" key="1">
    <citation type="submission" date="2016-04" db="EMBL/GenBank/DDBJ databases">
        <authorList>
            <person name="Nguyen H.D."/>
            <person name="Samba Siva P."/>
            <person name="Cullis J."/>
            <person name="Levesque C.A."/>
            <person name="Hambleton S."/>
        </authorList>
    </citation>
    <scope>NUCLEOTIDE SEQUENCE</scope>
    <source>
        <strain evidence="3">DAOMC 236416</strain>
    </source>
</reference>
<feature type="region of interest" description="Disordered" evidence="1">
    <location>
        <begin position="145"/>
        <end position="369"/>
    </location>
</feature>
<feature type="region of interest" description="Disordered" evidence="1">
    <location>
        <begin position="434"/>
        <end position="467"/>
    </location>
</feature>